<name>A0A9D4E069_DREPO</name>
<reference evidence="1" key="1">
    <citation type="journal article" date="2019" name="bioRxiv">
        <title>The Genome of the Zebra Mussel, Dreissena polymorpha: A Resource for Invasive Species Research.</title>
        <authorList>
            <person name="McCartney M.A."/>
            <person name="Auch B."/>
            <person name="Kono T."/>
            <person name="Mallez S."/>
            <person name="Zhang Y."/>
            <person name="Obille A."/>
            <person name="Becker A."/>
            <person name="Abrahante J.E."/>
            <person name="Garbe J."/>
            <person name="Badalamenti J.P."/>
            <person name="Herman A."/>
            <person name="Mangelson H."/>
            <person name="Liachko I."/>
            <person name="Sullivan S."/>
            <person name="Sone E.D."/>
            <person name="Koren S."/>
            <person name="Silverstein K.A.T."/>
            <person name="Beckman K.B."/>
            <person name="Gohl D.M."/>
        </authorList>
    </citation>
    <scope>NUCLEOTIDE SEQUENCE</scope>
    <source>
        <strain evidence="1">Duluth1</strain>
        <tissue evidence="1">Whole animal</tissue>
    </source>
</reference>
<dbReference type="GO" id="GO:0005525">
    <property type="term" value="F:GTP binding"/>
    <property type="evidence" value="ECO:0007669"/>
    <property type="project" value="InterPro"/>
</dbReference>
<dbReference type="InterPro" id="IPR051515">
    <property type="entry name" value="IRG"/>
</dbReference>
<proteinExistence type="predicted"/>
<protein>
    <submittedName>
        <fullName evidence="1">Uncharacterized protein</fullName>
    </submittedName>
</protein>
<evidence type="ECO:0000313" key="1">
    <source>
        <dbReference type="EMBL" id="KAH3771312.1"/>
    </source>
</evidence>
<accession>A0A9D4E069</accession>
<organism evidence="1 2">
    <name type="scientific">Dreissena polymorpha</name>
    <name type="common">Zebra mussel</name>
    <name type="synonym">Mytilus polymorpha</name>
    <dbReference type="NCBI Taxonomy" id="45954"/>
    <lineage>
        <taxon>Eukaryota</taxon>
        <taxon>Metazoa</taxon>
        <taxon>Spiralia</taxon>
        <taxon>Lophotrochozoa</taxon>
        <taxon>Mollusca</taxon>
        <taxon>Bivalvia</taxon>
        <taxon>Autobranchia</taxon>
        <taxon>Heteroconchia</taxon>
        <taxon>Euheterodonta</taxon>
        <taxon>Imparidentia</taxon>
        <taxon>Neoheterodontei</taxon>
        <taxon>Myida</taxon>
        <taxon>Dreissenoidea</taxon>
        <taxon>Dreissenidae</taxon>
        <taxon>Dreissena</taxon>
    </lineage>
</organism>
<evidence type="ECO:0000313" key="2">
    <source>
        <dbReference type="Proteomes" id="UP000828390"/>
    </source>
</evidence>
<dbReference type="EMBL" id="JAIWYP010000009">
    <property type="protein sequence ID" value="KAH3771312.1"/>
    <property type="molecule type" value="Genomic_DNA"/>
</dbReference>
<dbReference type="PANTHER" id="PTHR32341:SF10">
    <property type="entry name" value="INTERFERON-INDUCIBLE GTPASE 5"/>
    <property type="match status" value="1"/>
</dbReference>
<dbReference type="PANTHER" id="PTHR32341">
    <property type="entry name" value="INTERFERON-INDUCIBLE GTPASE"/>
    <property type="match status" value="1"/>
</dbReference>
<dbReference type="Pfam" id="PF05049">
    <property type="entry name" value="IIGP"/>
    <property type="match status" value="1"/>
</dbReference>
<dbReference type="Proteomes" id="UP000828390">
    <property type="component" value="Unassembled WGS sequence"/>
</dbReference>
<reference evidence="1" key="2">
    <citation type="submission" date="2020-11" db="EMBL/GenBank/DDBJ databases">
        <authorList>
            <person name="McCartney M.A."/>
            <person name="Auch B."/>
            <person name="Kono T."/>
            <person name="Mallez S."/>
            <person name="Becker A."/>
            <person name="Gohl D.M."/>
            <person name="Silverstein K.A.T."/>
            <person name="Koren S."/>
            <person name="Bechman K.B."/>
            <person name="Herman A."/>
            <person name="Abrahante J.E."/>
            <person name="Garbe J."/>
        </authorList>
    </citation>
    <scope>NUCLEOTIDE SEQUENCE</scope>
    <source>
        <strain evidence="1">Duluth1</strain>
        <tissue evidence="1">Whole animal</tissue>
    </source>
</reference>
<sequence length="220" mass="24886">MKTGVALPKQCFVNNRNIHEYDYKDLITQLITDIPDLKKETLIFPMSSLAKKIIDEKHQLLKKREYPTAIKATSVSVLHGDRVYNAAIAGSIFDVDIGALLLEAKFYQKQFGTNDESLKIIADRLNISFDDFILNLTIVTTSVVQSEDSFMQFFSMLKKQYKAKRGLLVVPISAIPLCMFVQRQILNMCYNEASRVLAAQHKRLSTKMMITLAAGENGTE</sequence>
<dbReference type="GO" id="GO:0016020">
    <property type="term" value="C:membrane"/>
    <property type="evidence" value="ECO:0007669"/>
    <property type="project" value="InterPro"/>
</dbReference>
<keyword evidence="2" id="KW-1185">Reference proteome</keyword>
<dbReference type="InterPro" id="IPR007743">
    <property type="entry name" value="Immunity-related_GTPase-like"/>
</dbReference>
<gene>
    <name evidence="1" type="ORF">DPMN_172626</name>
</gene>
<dbReference type="AlphaFoldDB" id="A0A9D4E069"/>
<comment type="caution">
    <text evidence="1">The sequence shown here is derived from an EMBL/GenBank/DDBJ whole genome shotgun (WGS) entry which is preliminary data.</text>
</comment>